<evidence type="ECO:0000313" key="1">
    <source>
        <dbReference type="EMBL" id="GMR52683.1"/>
    </source>
</evidence>
<organism evidence="1 2">
    <name type="scientific">Pristionchus mayeri</name>
    <dbReference type="NCBI Taxonomy" id="1317129"/>
    <lineage>
        <taxon>Eukaryota</taxon>
        <taxon>Metazoa</taxon>
        <taxon>Ecdysozoa</taxon>
        <taxon>Nematoda</taxon>
        <taxon>Chromadorea</taxon>
        <taxon>Rhabditida</taxon>
        <taxon>Rhabditina</taxon>
        <taxon>Diplogasteromorpha</taxon>
        <taxon>Diplogasteroidea</taxon>
        <taxon>Neodiplogasteridae</taxon>
        <taxon>Pristionchus</taxon>
    </lineage>
</organism>
<dbReference type="AlphaFoldDB" id="A0AAN5CXC4"/>
<dbReference type="Proteomes" id="UP001328107">
    <property type="component" value="Unassembled WGS sequence"/>
</dbReference>
<reference evidence="2" key="1">
    <citation type="submission" date="2022-10" db="EMBL/GenBank/DDBJ databases">
        <title>Genome assembly of Pristionchus species.</title>
        <authorList>
            <person name="Yoshida K."/>
            <person name="Sommer R.J."/>
        </authorList>
    </citation>
    <scope>NUCLEOTIDE SEQUENCE [LARGE SCALE GENOMIC DNA]</scope>
    <source>
        <strain evidence="2">RS5460</strain>
    </source>
</reference>
<proteinExistence type="predicted"/>
<dbReference type="EMBL" id="BTRK01000005">
    <property type="protein sequence ID" value="GMR52683.1"/>
    <property type="molecule type" value="Genomic_DNA"/>
</dbReference>
<name>A0AAN5CXC4_9BILA</name>
<accession>A0AAN5CXC4</accession>
<evidence type="ECO:0000313" key="2">
    <source>
        <dbReference type="Proteomes" id="UP001328107"/>
    </source>
</evidence>
<gene>
    <name evidence="1" type="ORF">PMAYCL1PPCAC_22878</name>
</gene>
<feature type="non-terminal residue" evidence="1">
    <location>
        <position position="1"/>
    </location>
</feature>
<protein>
    <submittedName>
        <fullName evidence="1">Uncharacterized protein</fullName>
    </submittedName>
</protein>
<comment type="caution">
    <text evidence="1">The sequence shown here is derived from an EMBL/GenBank/DDBJ whole genome shotgun (WGS) entry which is preliminary data.</text>
</comment>
<keyword evidence="2" id="KW-1185">Reference proteome</keyword>
<sequence>VTSTVSSLPVSRSSSISIQYRKMAPTPEQIQKWNTAKAAMKADPTFVNNSIAKLTPEAQKHAKAIRDIAINEEDPAIMRSKITAIREPLSASVLKELDDHRDRLAKEYGLPKCE</sequence>